<keyword evidence="2" id="KW-1185">Reference proteome</keyword>
<dbReference type="Proteomes" id="UP000053820">
    <property type="component" value="Unassembled WGS sequence"/>
</dbReference>
<organism evidence="1 2">
    <name type="scientific">Hydnomerulius pinastri MD-312</name>
    <dbReference type="NCBI Taxonomy" id="994086"/>
    <lineage>
        <taxon>Eukaryota</taxon>
        <taxon>Fungi</taxon>
        <taxon>Dikarya</taxon>
        <taxon>Basidiomycota</taxon>
        <taxon>Agaricomycotina</taxon>
        <taxon>Agaricomycetes</taxon>
        <taxon>Agaricomycetidae</taxon>
        <taxon>Boletales</taxon>
        <taxon>Boletales incertae sedis</taxon>
        <taxon>Leucogyrophana</taxon>
    </lineage>
</organism>
<gene>
    <name evidence="1" type="ORF">HYDPIDRAFT_115414</name>
</gene>
<evidence type="ECO:0000313" key="2">
    <source>
        <dbReference type="Proteomes" id="UP000053820"/>
    </source>
</evidence>
<evidence type="ECO:0000313" key="1">
    <source>
        <dbReference type="EMBL" id="KIJ61913.1"/>
    </source>
</evidence>
<name>A0A0C9W5F2_9AGAM</name>
<proteinExistence type="predicted"/>
<protein>
    <submittedName>
        <fullName evidence="1">Uncharacterized protein</fullName>
    </submittedName>
</protein>
<sequence>MPIIHVQGEDRREYSRFPLRLGDAVYPVGALDLSMSAVQLSSRTFTQGKFVPGPGFSKVTAGALTLGYTGGLGFTQLL</sequence>
<dbReference type="AlphaFoldDB" id="A0A0C9W5F2"/>
<dbReference type="EMBL" id="KN839859">
    <property type="protein sequence ID" value="KIJ61913.1"/>
    <property type="molecule type" value="Genomic_DNA"/>
</dbReference>
<reference evidence="1 2" key="1">
    <citation type="submission" date="2014-04" db="EMBL/GenBank/DDBJ databases">
        <title>Evolutionary Origins and Diversification of the Mycorrhizal Mutualists.</title>
        <authorList>
            <consortium name="DOE Joint Genome Institute"/>
            <consortium name="Mycorrhizal Genomics Consortium"/>
            <person name="Kohler A."/>
            <person name="Kuo A."/>
            <person name="Nagy L.G."/>
            <person name="Floudas D."/>
            <person name="Copeland A."/>
            <person name="Barry K.W."/>
            <person name="Cichocki N."/>
            <person name="Veneault-Fourrey C."/>
            <person name="LaButti K."/>
            <person name="Lindquist E.A."/>
            <person name="Lipzen A."/>
            <person name="Lundell T."/>
            <person name="Morin E."/>
            <person name="Murat C."/>
            <person name="Riley R."/>
            <person name="Ohm R."/>
            <person name="Sun H."/>
            <person name="Tunlid A."/>
            <person name="Henrissat B."/>
            <person name="Grigoriev I.V."/>
            <person name="Hibbett D.S."/>
            <person name="Martin F."/>
        </authorList>
    </citation>
    <scope>NUCLEOTIDE SEQUENCE [LARGE SCALE GENOMIC DNA]</scope>
    <source>
        <strain evidence="1 2">MD-312</strain>
    </source>
</reference>
<accession>A0A0C9W5F2</accession>
<dbReference type="HOGENOM" id="CLU_2622331_0_0_1"/>